<feature type="domain" description="Golgin subfamily A member 7/ERF4" evidence="4">
    <location>
        <begin position="41"/>
        <end position="123"/>
    </location>
</feature>
<feature type="transmembrane region" description="Helical" evidence="3">
    <location>
        <begin position="79"/>
        <end position="103"/>
    </location>
</feature>
<dbReference type="Proteomes" id="UP000015102">
    <property type="component" value="Unassembled WGS sequence"/>
</dbReference>
<comment type="subcellular location">
    <subcellularLocation>
        <location evidence="1">Membrane</location>
    </subcellularLocation>
</comment>
<reference evidence="6" key="1">
    <citation type="submission" date="2013-02" db="EMBL/GenBank/DDBJ databases">
        <authorList>
            <person name="Hughes D."/>
        </authorList>
    </citation>
    <scope>NUCLEOTIDE SEQUENCE</scope>
    <source>
        <strain>Durham</strain>
        <strain evidence="6">NC isolate 2 -- Noor lab</strain>
    </source>
</reference>
<keyword evidence="6" id="KW-1185">Reference proteome</keyword>
<evidence type="ECO:0000313" key="6">
    <source>
        <dbReference type="Proteomes" id="UP000015102"/>
    </source>
</evidence>
<evidence type="ECO:0000259" key="4">
    <source>
        <dbReference type="Pfam" id="PF10256"/>
    </source>
</evidence>
<evidence type="ECO:0000256" key="3">
    <source>
        <dbReference type="SAM" id="Phobius"/>
    </source>
</evidence>
<protein>
    <recommendedName>
        <fullName evidence="4">Golgin subfamily A member 7/ERF4 domain-containing protein</fullName>
    </recommendedName>
</protein>
<evidence type="ECO:0000313" key="5">
    <source>
        <dbReference type="EnsemblMetazoa" id="MESCA002232-PA"/>
    </source>
</evidence>
<proteinExistence type="predicted"/>
<dbReference type="Pfam" id="PF10256">
    <property type="entry name" value="Erf4"/>
    <property type="match status" value="1"/>
</dbReference>
<dbReference type="InterPro" id="IPR019383">
    <property type="entry name" value="Golgin_A_7/ERF4"/>
</dbReference>
<keyword evidence="3" id="KW-0812">Transmembrane</keyword>
<accession>T1GFT2</accession>
<evidence type="ECO:0000256" key="2">
    <source>
        <dbReference type="ARBA" id="ARBA00023136"/>
    </source>
</evidence>
<dbReference type="GO" id="GO:0016020">
    <property type="term" value="C:membrane"/>
    <property type="evidence" value="ECO:0007669"/>
    <property type="project" value="UniProtKB-SubCell"/>
</dbReference>
<dbReference type="EnsemblMetazoa" id="MESCA002232-RA">
    <property type="protein sequence ID" value="MESCA002232-PA"/>
    <property type="gene ID" value="MESCA002232"/>
</dbReference>
<organism evidence="5 6">
    <name type="scientific">Megaselia scalaris</name>
    <name type="common">Humpbacked fly</name>
    <name type="synonym">Phora scalaris</name>
    <dbReference type="NCBI Taxonomy" id="36166"/>
    <lineage>
        <taxon>Eukaryota</taxon>
        <taxon>Metazoa</taxon>
        <taxon>Ecdysozoa</taxon>
        <taxon>Arthropoda</taxon>
        <taxon>Hexapoda</taxon>
        <taxon>Insecta</taxon>
        <taxon>Pterygota</taxon>
        <taxon>Neoptera</taxon>
        <taxon>Endopterygota</taxon>
        <taxon>Diptera</taxon>
        <taxon>Brachycera</taxon>
        <taxon>Muscomorpha</taxon>
        <taxon>Platypezoidea</taxon>
        <taxon>Phoridae</taxon>
        <taxon>Megaseliini</taxon>
        <taxon>Megaselia</taxon>
    </lineage>
</organism>
<dbReference type="EMBL" id="CAQQ02096650">
    <property type="status" value="NOT_ANNOTATED_CDS"/>
    <property type="molecule type" value="Genomic_DNA"/>
</dbReference>
<dbReference type="AlphaFoldDB" id="T1GFT2"/>
<dbReference type="InterPro" id="IPR039735">
    <property type="entry name" value="CHIC1/2"/>
</dbReference>
<dbReference type="PANTHER" id="PTHR13005">
    <property type="entry name" value="CYSTEINE-RICH HYDROPHOBIC DOMAIN PROTEIN BRAIN X-LINKED PROTEIN"/>
    <property type="match status" value="1"/>
</dbReference>
<keyword evidence="2 3" id="KW-0472">Membrane</keyword>
<reference evidence="5" key="2">
    <citation type="submission" date="2015-06" db="UniProtKB">
        <authorList>
            <consortium name="EnsemblMetazoa"/>
        </authorList>
    </citation>
    <scope>IDENTIFICATION</scope>
</reference>
<sequence>MDLNSDIISVDVENNEEQVQRSTELITVRGSGNMNIFGLSNRFNSEFPPELISKIAPEEFKSTISRVNSILSKNVPLNAKWLICGCFCCFCTLGCSFFPVVCLNKRTRLSLEKLLEWENNQLYINWDYIGD</sequence>
<keyword evidence="3" id="KW-1133">Transmembrane helix</keyword>
<dbReference type="HOGENOM" id="CLU_1929964_0_0_1"/>
<dbReference type="EMBL" id="CAQQ02096651">
    <property type="status" value="NOT_ANNOTATED_CDS"/>
    <property type="molecule type" value="Genomic_DNA"/>
</dbReference>
<evidence type="ECO:0000256" key="1">
    <source>
        <dbReference type="ARBA" id="ARBA00004370"/>
    </source>
</evidence>
<name>T1GFT2_MEGSC</name>
<dbReference type="PANTHER" id="PTHR13005:SF4">
    <property type="entry name" value="CYSTEINE-RICH HYDROPHOBIC PROTEIN"/>
    <property type="match status" value="1"/>
</dbReference>
<dbReference type="EMBL" id="CAQQ02096652">
    <property type="status" value="NOT_ANNOTATED_CDS"/>
    <property type="molecule type" value="Genomic_DNA"/>
</dbReference>